<sequence length="268" mass="29100">MKLTKFIFIGLTGLLFSCSSSDDSNNGSNNNSTPFALSLEIGNYWNYDVTDSSGNTFRDSLFISKDTLINGINYKKFETDGIPAGFYSSTLNNNGVRKDGNKLLITGDFSVNAGTGVPVNLDLSVVDFVIFDADASNNQMLNSQPQTGNIQQTVQGVLLDIDYELNTYGGETLATYDVNGITYSNVKTSKVKVTMTIGASYQGVQISNNILTNNEVLVATQYVAENIGVIYNDTQINVNLNAQIATLMGTPQNTSQQQNEKLDTYSTN</sequence>
<evidence type="ECO:0000313" key="2">
    <source>
        <dbReference type="Proteomes" id="UP001597534"/>
    </source>
</evidence>
<dbReference type="Proteomes" id="UP001597534">
    <property type="component" value="Unassembled WGS sequence"/>
</dbReference>
<reference evidence="2" key="1">
    <citation type="journal article" date="2019" name="Int. J. Syst. Evol. Microbiol.">
        <title>The Global Catalogue of Microorganisms (GCM) 10K type strain sequencing project: providing services to taxonomists for standard genome sequencing and annotation.</title>
        <authorList>
            <consortium name="The Broad Institute Genomics Platform"/>
            <consortium name="The Broad Institute Genome Sequencing Center for Infectious Disease"/>
            <person name="Wu L."/>
            <person name="Ma J."/>
        </authorList>
    </citation>
    <scope>NUCLEOTIDE SEQUENCE [LARGE SCALE GENOMIC DNA]</scope>
    <source>
        <strain evidence="2">KCTC 22671</strain>
    </source>
</reference>
<accession>A0ABW5YJP3</accession>
<dbReference type="EMBL" id="JBHUPC010000006">
    <property type="protein sequence ID" value="MFD2890619.1"/>
    <property type="molecule type" value="Genomic_DNA"/>
</dbReference>
<evidence type="ECO:0008006" key="3">
    <source>
        <dbReference type="Google" id="ProtNLM"/>
    </source>
</evidence>
<dbReference type="PROSITE" id="PS51257">
    <property type="entry name" value="PROKAR_LIPOPROTEIN"/>
    <property type="match status" value="1"/>
</dbReference>
<organism evidence="1 2">
    <name type="scientific">Flavobacterium chuncheonense</name>
    <dbReference type="NCBI Taxonomy" id="2026653"/>
    <lineage>
        <taxon>Bacteria</taxon>
        <taxon>Pseudomonadati</taxon>
        <taxon>Bacteroidota</taxon>
        <taxon>Flavobacteriia</taxon>
        <taxon>Flavobacteriales</taxon>
        <taxon>Flavobacteriaceae</taxon>
        <taxon>Flavobacterium</taxon>
    </lineage>
</organism>
<gene>
    <name evidence="1" type="ORF">ACFS5J_01140</name>
</gene>
<proteinExistence type="predicted"/>
<protein>
    <recommendedName>
        <fullName evidence="3">Lipoprotein</fullName>
    </recommendedName>
</protein>
<name>A0ABW5YJP3_9FLAO</name>
<evidence type="ECO:0000313" key="1">
    <source>
        <dbReference type="EMBL" id="MFD2890619.1"/>
    </source>
</evidence>
<comment type="caution">
    <text evidence="1">The sequence shown here is derived from an EMBL/GenBank/DDBJ whole genome shotgun (WGS) entry which is preliminary data.</text>
</comment>
<dbReference type="RefSeq" id="WP_379810086.1">
    <property type="nucleotide sequence ID" value="NZ_JBHUPC010000006.1"/>
</dbReference>
<keyword evidence="2" id="KW-1185">Reference proteome</keyword>